<name>A0A9P6NSK1_9BASI</name>
<dbReference type="EMBL" id="MU167226">
    <property type="protein sequence ID" value="KAG0149567.1"/>
    <property type="molecule type" value="Genomic_DNA"/>
</dbReference>
<dbReference type="GO" id="GO:0005794">
    <property type="term" value="C:Golgi apparatus"/>
    <property type="evidence" value="ECO:0007669"/>
    <property type="project" value="TreeGrafter"/>
</dbReference>
<dbReference type="GO" id="GO:0003976">
    <property type="term" value="F:UDP-N-acetylglucosamine-lysosomal-enzyme N-acetylglucosaminephosphotransferase activity"/>
    <property type="evidence" value="ECO:0007669"/>
    <property type="project" value="TreeGrafter"/>
</dbReference>
<evidence type="ECO:0000256" key="2">
    <source>
        <dbReference type="SAM" id="Phobius"/>
    </source>
</evidence>
<keyword evidence="2" id="KW-1133">Transmembrane helix</keyword>
<dbReference type="GO" id="GO:0046835">
    <property type="term" value="P:carbohydrate phosphorylation"/>
    <property type="evidence" value="ECO:0007669"/>
    <property type="project" value="TreeGrafter"/>
</dbReference>
<dbReference type="AlphaFoldDB" id="A0A9P6NSK1"/>
<sequence length="688" mass="78652">MNSLYQIKSKSPILPLSSLPTPSLAVPKFLIYRFLIIIISSSFALHHFIPSNLKSSFYVSTSFSTKSSTTSFFNHTIPTHNLTSTGWIPLRQLPSSSLSITKPHRPTQPERDISVTCASRWIANGVPCETDSSHRTTALIDILWTWVNGTKVKDHQPAYFFREHDELRYSLRSIHESVPFQLIRRLHLLTADFKDPTSQNMRMGSIPTWLNLSNHQLNLIHHSNTFKVLKHYLKSNGFKDDVEGASEWRESVVPSRNSLAIESQIPHSDGLGDALFYLNDDMFLLRKFSAGDLVTSLYGPVFRLQWDLKVSDRHPSELPGKDSNGEWPSLKYCLTNWLLSNRFGRRSRRYLHHVAKMLPVESMREVSNIWADELSKSASSKYHSELPEVNIPFLTTWYHIEKQREAILYSFIVLKSDTNADGKLSIMEREALLSPLGLLKNSTTIIMRPSRLSSHPVTLQNTLGSDEVPKLTVYNWVSSDGYPLQADGDEEYIDYSNSTPSALCTIELKKCFGDSSEISEIFKRVTYDKPECGDCLIAHIVSKSGPSGGLKFALANPKRPLFDWLLQSWIFKSCQITTDLTRMVDDEKNWKDLMVLHPSKPYQRRLMGVRLLQRYQYVLGTTPFAFRAITTEYGAKKFLRPLERPDNDIALVTVNDLIKEKGAEEVLSDWLKRMWPNSSAFEKKNHSK</sequence>
<feature type="domain" description="Stealth protein CR3 conserved region 3" evidence="3">
    <location>
        <begin position="352"/>
        <end position="401"/>
    </location>
</feature>
<evidence type="ECO:0000313" key="5">
    <source>
        <dbReference type="Proteomes" id="UP000886653"/>
    </source>
</evidence>
<organism evidence="4 5">
    <name type="scientific">Cronartium quercuum f. sp. fusiforme G11</name>
    <dbReference type="NCBI Taxonomy" id="708437"/>
    <lineage>
        <taxon>Eukaryota</taxon>
        <taxon>Fungi</taxon>
        <taxon>Dikarya</taxon>
        <taxon>Basidiomycota</taxon>
        <taxon>Pucciniomycotina</taxon>
        <taxon>Pucciniomycetes</taxon>
        <taxon>Pucciniales</taxon>
        <taxon>Coleosporiaceae</taxon>
        <taxon>Cronartium</taxon>
    </lineage>
</organism>
<proteinExistence type="predicted"/>
<keyword evidence="1" id="KW-0808">Transferase</keyword>
<evidence type="ECO:0000259" key="3">
    <source>
        <dbReference type="Pfam" id="PF17102"/>
    </source>
</evidence>
<reference evidence="4" key="1">
    <citation type="submission" date="2013-11" db="EMBL/GenBank/DDBJ databases">
        <title>Genome sequence of the fusiform rust pathogen reveals effectors for host alternation and coevolution with pine.</title>
        <authorList>
            <consortium name="DOE Joint Genome Institute"/>
            <person name="Smith K."/>
            <person name="Pendleton A."/>
            <person name="Kubisiak T."/>
            <person name="Anderson C."/>
            <person name="Salamov A."/>
            <person name="Aerts A."/>
            <person name="Riley R."/>
            <person name="Clum A."/>
            <person name="Lindquist E."/>
            <person name="Ence D."/>
            <person name="Campbell M."/>
            <person name="Kronenberg Z."/>
            <person name="Feau N."/>
            <person name="Dhillon B."/>
            <person name="Hamelin R."/>
            <person name="Burleigh J."/>
            <person name="Smith J."/>
            <person name="Yandell M."/>
            <person name="Nelson C."/>
            <person name="Grigoriev I."/>
            <person name="Davis J."/>
        </authorList>
    </citation>
    <scope>NUCLEOTIDE SEQUENCE</scope>
    <source>
        <strain evidence="4">G11</strain>
    </source>
</reference>
<evidence type="ECO:0000313" key="4">
    <source>
        <dbReference type="EMBL" id="KAG0149567.1"/>
    </source>
</evidence>
<dbReference type="InterPro" id="IPR047141">
    <property type="entry name" value="Stealth"/>
</dbReference>
<keyword evidence="2" id="KW-0472">Membrane</keyword>
<dbReference type="OrthoDB" id="263283at2759"/>
<keyword evidence="2" id="KW-0812">Transmembrane</keyword>
<gene>
    <name evidence="4" type="ORF">CROQUDRAFT_131164</name>
</gene>
<dbReference type="InterPro" id="IPR031357">
    <property type="entry name" value="Stealth_CR3"/>
</dbReference>
<dbReference type="PANTHER" id="PTHR24045:SF0">
    <property type="entry name" value="N-ACETYLGLUCOSAMINE-1-PHOSPHOTRANSFERASE SUBUNITS ALPHA_BETA"/>
    <property type="match status" value="1"/>
</dbReference>
<evidence type="ECO:0000256" key="1">
    <source>
        <dbReference type="ARBA" id="ARBA00022679"/>
    </source>
</evidence>
<feature type="transmembrane region" description="Helical" evidence="2">
    <location>
        <begin position="30"/>
        <end position="49"/>
    </location>
</feature>
<protein>
    <recommendedName>
        <fullName evidence="3">Stealth protein CR3 conserved region 3 domain-containing protein</fullName>
    </recommendedName>
</protein>
<comment type="caution">
    <text evidence="4">The sequence shown here is derived from an EMBL/GenBank/DDBJ whole genome shotgun (WGS) entry which is preliminary data.</text>
</comment>
<keyword evidence="5" id="KW-1185">Reference proteome</keyword>
<dbReference type="Pfam" id="PF17102">
    <property type="entry name" value="Stealth_CR3"/>
    <property type="match status" value="1"/>
</dbReference>
<dbReference type="PANTHER" id="PTHR24045">
    <property type="match status" value="1"/>
</dbReference>
<dbReference type="Proteomes" id="UP000886653">
    <property type="component" value="Unassembled WGS sequence"/>
</dbReference>
<accession>A0A9P6NSK1</accession>